<feature type="domain" description="G" evidence="1">
    <location>
        <begin position="179"/>
        <end position="241"/>
    </location>
</feature>
<organism evidence="3 4">
    <name type="scientific">Alloiococcus otitis ATCC 51267</name>
    <dbReference type="NCBI Taxonomy" id="883081"/>
    <lineage>
        <taxon>Bacteria</taxon>
        <taxon>Bacillati</taxon>
        <taxon>Bacillota</taxon>
        <taxon>Bacilli</taxon>
        <taxon>Lactobacillales</taxon>
        <taxon>Carnobacteriaceae</taxon>
        <taxon>Alloiococcus</taxon>
    </lineage>
</organism>
<dbReference type="PANTHER" id="PTHR46434:SF1">
    <property type="entry name" value="GENETIC INTERACTOR OF PROHIBITINS 3, MITOCHONDRIAL"/>
    <property type="match status" value="1"/>
</dbReference>
<protein>
    <submittedName>
        <fullName evidence="3">Ribosome biogenesis GTPase YqeH</fullName>
    </submittedName>
</protein>
<comment type="caution">
    <text evidence="3">The sequence shown here is derived from an EMBL/GenBank/DDBJ whole genome shotgun (WGS) entry which is preliminary data.</text>
</comment>
<sequence>MMKKGQDTVNHENPDEVIYCIGCGAQLQSQDPNQPGYLPQSALEGRSEDDLYCKRCFRLRHYNELADVQVTSDDFLNMLGEISQEEALVVNVVDILDVNGSFVPGIGRLTGNNPLIIVGNKFDLLPKSLKRGKLRQWLEEVSYDMGVKPLAVDLISAVRQGSVAHLLDLINEYRGDRDVYIVGTTNVGKSTLINQIINLASQEEDVVTTSYFPGTTLGKIEIPLDDGHKLVDTPGIFRPGQVVHQLNPQEVKTVIPRKELKPRTYQLNPGQSLFIGGLGRFDYVQGPGKASIVVYAAPSLSIHRTKREKADDLYQSQLGKDLTPPFDSKDKKTLTKRTFKVDQASDLVYSGLGWVKINASGVEVEGHIIQGADIFIRKPMI</sequence>
<feature type="domain" description="NOA1/YqeH-like C-terminal" evidence="2">
    <location>
        <begin position="289"/>
        <end position="378"/>
    </location>
</feature>
<dbReference type="PATRIC" id="fig|883081.3.peg.99"/>
<dbReference type="AlphaFoldDB" id="K9ETV4"/>
<dbReference type="NCBIfam" id="TIGR03597">
    <property type="entry name" value="GTPase_YqeH"/>
    <property type="match status" value="1"/>
</dbReference>
<dbReference type="InterPro" id="IPR048422">
    <property type="entry name" value="NOA1/YqeH-like_C"/>
</dbReference>
<dbReference type="InterPro" id="IPR019988">
    <property type="entry name" value="GTP-bd_ribosome_bgen_YqeH"/>
</dbReference>
<keyword evidence="4" id="KW-1185">Reference proteome</keyword>
<dbReference type="PANTHER" id="PTHR46434">
    <property type="entry name" value="GENETIC INTERACTOR OF PROHIBITINS 3, MITOCHONDRIAL"/>
    <property type="match status" value="1"/>
</dbReference>
<dbReference type="HOGENOM" id="CLU_017878_0_2_9"/>
<dbReference type="eggNOG" id="COG1161">
    <property type="taxonomic scope" value="Bacteria"/>
</dbReference>
<dbReference type="OrthoDB" id="9773841at2"/>
<reference evidence="3 4" key="1">
    <citation type="submission" date="2012-09" db="EMBL/GenBank/DDBJ databases">
        <title>The Genome Sequence of Alloiococcus otitis ATCC 51267.</title>
        <authorList>
            <consortium name="The Broad Institute Genome Sequencing Platform"/>
            <person name="Earl A."/>
            <person name="Ward D."/>
            <person name="Feldgarden M."/>
            <person name="Gevers D."/>
            <person name="Huys G."/>
            <person name="Walker B."/>
            <person name="Young S.K."/>
            <person name="Zeng Q."/>
            <person name="Gargeya S."/>
            <person name="Fitzgerald M."/>
            <person name="Haas B."/>
            <person name="Abouelleil A."/>
            <person name="Alvarado L."/>
            <person name="Arachchi H.M."/>
            <person name="Berlin A.M."/>
            <person name="Chapman S.B."/>
            <person name="Goldberg J."/>
            <person name="Griggs A."/>
            <person name="Gujja S."/>
            <person name="Hansen M."/>
            <person name="Howarth C."/>
            <person name="Imamovic A."/>
            <person name="Larimer J."/>
            <person name="McCowen C."/>
            <person name="Montmayeur A."/>
            <person name="Murphy C."/>
            <person name="Neiman D."/>
            <person name="Pearson M."/>
            <person name="Priest M."/>
            <person name="Roberts A."/>
            <person name="Saif S."/>
            <person name="Shea T."/>
            <person name="Sisk P."/>
            <person name="Sykes S."/>
            <person name="Wortman J."/>
            <person name="Nusbaum C."/>
            <person name="Birren B."/>
        </authorList>
    </citation>
    <scope>NUCLEOTIDE SEQUENCE [LARGE SCALE GENOMIC DNA]</scope>
    <source>
        <strain evidence="3 4">ATCC 51267</strain>
    </source>
</reference>
<gene>
    <name evidence="3" type="ORF">HMPREF9698_00095</name>
</gene>
<evidence type="ECO:0000313" key="4">
    <source>
        <dbReference type="Proteomes" id="UP000009875"/>
    </source>
</evidence>
<dbReference type="EMBL" id="AGXA01000002">
    <property type="protein sequence ID" value="EKU94367.1"/>
    <property type="molecule type" value="Genomic_DNA"/>
</dbReference>
<dbReference type="Gene3D" id="3.40.50.300">
    <property type="entry name" value="P-loop containing nucleotide triphosphate hydrolases"/>
    <property type="match status" value="1"/>
</dbReference>
<evidence type="ECO:0000313" key="3">
    <source>
        <dbReference type="EMBL" id="EKU94367.1"/>
    </source>
</evidence>
<accession>K9ETV4</accession>
<dbReference type="InterPro" id="IPR050896">
    <property type="entry name" value="Mito_lipid_metab_GTPase"/>
</dbReference>
<evidence type="ECO:0000259" key="2">
    <source>
        <dbReference type="Pfam" id="PF21516"/>
    </source>
</evidence>
<name>K9ETV4_9LACT</name>
<dbReference type="RefSeq" id="WP_003776221.1">
    <property type="nucleotide sequence ID" value="NZ_JH992957.1"/>
</dbReference>
<proteinExistence type="predicted"/>
<dbReference type="CDD" id="cd01855">
    <property type="entry name" value="YqeH"/>
    <property type="match status" value="1"/>
</dbReference>
<dbReference type="InterPro" id="IPR006073">
    <property type="entry name" value="GTP-bd"/>
</dbReference>
<dbReference type="GO" id="GO:0005525">
    <property type="term" value="F:GTP binding"/>
    <property type="evidence" value="ECO:0007669"/>
    <property type="project" value="InterPro"/>
</dbReference>
<dbReference type="Proteomes" id="UP000009875">
    <property type="component" value="Unassembled WGS sequence"/>
</dbReference>
<evidence type="ECO:0000259" key="1">
    <source>
        <dbReference type="Pfam" id="PF01926"/>
    </source>
</evidence>
<dbReference type="InterPro" id="IPR027417">
    <property type="entry name" value="P-loop_NTPase"/>
</dbReference>
<dbReference type="Pfam" id="PF21516">
    <property type="entry name" value="YqeH-like_C"/>
    <property type="match status" value="1"/>
</dbReference>
<dbReference type="STRING" id="883081.HMPREF9698_00095"/>
<dbReference type="SUPFAM" id="SSF52540">
    <property type="entry name" value="P-loop containing nucleoside triphosphate hydrolases"/>
    <property type="match status" value="1"/>
</dbReference>
<dbReference type="Pfam" id="PF01926">
    <property type="entry name" value="MMR_HSR1"/>
    <property type="match status" value="1"/>
</dbReference>